<evidence type="ECO:0000313" key="10">
    <source>
        <dbReference type="EMBL" id="SSX31666.1"/>
    </source>
</evidence>
<keyword evidence="3 8" id="KW-0808">Transferase</keyword>
<reference evidence="9" key="1">
    <citation type="submission" date="2018-07" db="EMBL/GenBank/DDBJ databases">
        <authorList>
            <person name="Quirk P.G."/>
            <person name="Krulwich T.A."/>
        </authorList>
    </citation>
    <scope>NUCLEOTIDE SEQUENCE</scope>
</reference>
<evidence type="ECO:0000256" key="2">
    <source>
        <dbReference type="ARBA" id="ARBA00010109"/>
    </source>
</evidence>
<evidence type="ECO:0000256" key="1">
    <source>
        <dbReference type="ARBA" id="ARBA00004167"/>
    </source>
</evidence>
<dbReference type="InterPro" id="IPR027417">
    <property type="entry name" value="P-loop_NTPase"/>
</dbReference>
<dbReference type="GO" id="GO:0016020">
    <property type="term" value="C:membrane"/>
    <property type="evidence" value="ECO:0007669"/>
    <property type="project" value="UniProtKB-SubCell"/>
</dbReference>
<name>A0A336M2U9_CULSO</name>
<dbReference type="EC" id="2.8.2.-" evidence="8"/>
<dbReference type="PANTHER" id="PTHR12812">
    <property type="entry name" value="HEPARAN SULFATE 6-O-SULFOTRANSFERASE 3"/>
    <property type="match status" value="1"/>
</dbReference>
<dbReference type="EMBL" id="UFQT01001752">
    <property type="protein sequence ID" value="SSX31666.1"/>
    <property type="molecule type" value="Genomic_DNA"/>
</dbReference>
<dbReference type="AlphaFoldDB" id="A0A336M2U9"/>
<dbReference type="VEuPathDB" id="VectorBase:CSON003932"/>
<dbReference type="InterPro" id="IPR010635">
    <property type="entry name" value="Heparan_SO4-6-sulfoTrfase"/>
</dbReference>
<organism evidence="9">
    <name type="scientific">Culicoides sonorensis</name>
    <name type="common">Biting midge</name>
    <dbReference type="NCBI Taxonomy" id="179676"/>
    <lineage>
        <taxon>Eukaryota</taxon>
        <taxon>Metazoa</taxon>
        <taxon>Ecdysozoa</taxon>
        <taxon>Arthropoda</taxon>
        <taxon>Hexapoda</taxon>
        <taxon>Insecta</taxon>
        <taxon>Pterygota</taxon>
        <taxon>Neoptera</taxon>
        <taxon>Endopterygota</taxon>
        <taxon>Diptera</taxon>
        <taxon>Nematocera</taxon>
        <taxon>Chironomoidea</taxon>
        <taxon>Ceratopogonidae</taxon>
        <taxon>Ceratopogoninae</taxon>
        <taxon>Culicoides</taxon>
        <taxon>Monoculicoides</taxon>
    </lineage>
</organism>
<evidence type="ECO:0000313" key="9">
    <source>
        <dbReference type="EMBL" id="SSX23223.1"/>
    </source>
</evidence>
<dbReference type="OMA" id="MPPHERD"/>
<evidence type="ECO:0000256" key="3">
    <source>
        <dbReference type="ARBA" id="ARBA00022679"/>
    </source>
</evidence>
<keyword evidence="6 8" id="KW-0472">Membrane</keyword>
<dbReference type="Gene3D" id="3.40.50.300">
    <property type="entry name" value="P-loop containing nucleotide triphosphate hydrolases"/>
    <property type="match status" value="1"/>
</dbReference>
<dbReference type="VEuPathDB" id="VectorBase:CSON008493"/>
<proteinExistence type="inferred from homology"/>
<dbReference type="EMBL" id="UFQT01000320">
    <property type="protein sequence ID" value="SSX23223.1"/>
    <property type="molecule type" value="Genomic_DNA"/>
</dbReference>
<comment type="subcellular location">
    <subcellularLocation>
        <location evidence="1">Membrane</location>
        <topology evidence="1">Single-pass membrane protein</topology>
    </subcellularLocation>
    <subcellularLocation>
        <location evidence="8">Membrane</location>
        <topology evidence="8">Single-pass type II membrane protein</topology>
    </subcellularLocation>
</comment>
<dbReference type="InterPro" id="IPR005331">
    <property type="entry name" value="Sulfotransferase"/>
</dbReference>
<accession>A0A336M2U9</accession>
<evidence type="ECO:0000256" key="6">
    <source>
        <dbReference type="ARBA" id="ARBA00023136"/>
    </source>
</evidence>
<dbReference type="GO" id="GO:0017095">
    <property type="term" value="F:heparan sulfate 6-sulfotransferase activity"/>
    <property type="evidence" value="ECO:0007669"/>
    <property type="project" value="TreeGrafter"/>
</dbReference>
<comment type="similarity">
    <text evidence="2 8">Belongs to the sulfotransferase 6 family.</text>
</comment>
<keyword evidence="7" id="KW-0325">Glycoprotein</keyword>
<keyword evidence="4" id="KW-0812">Transmembrane</keyword>
<sequence length="159" mass="18715">MLADLALVGCYNKSAMPPVERDRVMLASAKRNLAAMSYFGLTRYQKISQYIFEETFNLRFAIPFDQHNNTVSTTTLNSLTPEQRRKIEKLNALDIELYEFAKKLMFQRFEKLKAKDADFEVRFANLGNIASRNGATEFNWDNNLDDFDSQRKKRKRRRR</sequence>
<comment type="function">
    <text evidence="8">6-O-sulfation enzyme which catalyzes the transfer of sulfate from 3'-phosphoadenosine 5'-phosphosulfate (PAPS) to position 6 of the N-sulfoglucosamine residue (GlcNS) of heparan sulfate.</text>
</comment>
<gene>
    <name evidence="9" type="primary">CSON008493</name>
    <name evidence="10" type="synonym">CSON003932</name>
</gene>
<evidence type="ECO:0000256" key="4">
    <source>
        <dbReference type="ARBA" id="ARBA00022692"/>
    </source>
</evidence>
<keyword evidence="5" id="KW-1133">Transmembrane helix</keyword>
<dbReference type="Pfam" id="PF03567">
    <property type="entry name" value="Sulfotransfer_2"/>
    <property type="match status" value="1"/>
</dbReference>
<dbReference type="PANTHER" id="PTHR12812:SF0">
    <property type="entry name" value="HEPARAN-SULFATE 6-O-SULFOTRANSFERASE"/>
    <property type="match status" value="1"/>
</dbReference>
<evidence type="ECO:0000256" key="5">
    <source>
        <dbReference type="ARBA" id="ARBA00022989"/>
    </source>
</evidence>
<protein>
    <recommendedName>
        <fullName evidence="8">Heparan-sulfate 6-O-sulfotransferase</fullName>
        <ecNumber evidence="8">2.8.2.-</ecNumber>
    </recommendedName>
</protein>
<keyword evidence="8" id="KW-0735">Signal-anchor</keyword>
<evidence type="ECO:0000256" key="8">
    <source>
        <dbReference type="RuleBase" id="RU364122"/>
    </source>
</evidence>
<comment type="catalytic activity">
    <reaction evidence="8">
        <text>alpha-D-glucosaminyl-[heparan sulfate](n) + 3'-phosphoadenylyl sulfate = 6-sulfo-alpha-D-glucosaminyl-[heparan sulfate](n) + adenosine 3',5'-bisphosphate + H(+)</text>
        <dbReference type="Rhea" id="RHEA:56604"/>
        <dbReference type="Rhea" id="RHEA-COMP:9830"/>
        <dbReference type="Rhea" id="RHEA-COMP:14621"/>
        <dbReference type="ChEBI" id="CHEBI:15378"/>
        <dbReference type="ChEBI" id="CHEBI:58339"/>
        <dbReference type="ChEBI" id="CHEBI:58343"/>
        <dbReference type="ChEBI" id="CHEBI:58388"/>
        <dbReference type="ChEBI" id="CHEBI:140604"/>
    </reaction>
</comment>
<evidence type="ECO:0000256" key="7">
    <source>
        <dbReference type="ARBA" id="ARBA00023180"/>
    </source>
</evidence>